<organism evidence="3 4">
    <name type="scientific">Madurella mycetomatis</name>
    <dbReference type="NCBI Taxonomy" id="100816"/>
    <lineage>
        <taxon>Eukaryota</taxon>
        <taxon>Fungi</taxon>
        <taxon>Dikarya</taxon>
        <taxon>Ascomycota</taxon>
        <taxon>Pezizomycotina</taxon>
        <taxon>Sordariomycetes</taxon>
        <taxon>Sordariomycetidae</taxon>
        <taxon>Sordariales</taxon>
        <taxon>Sordariales incertae sedis</taxon>
        <taxon>Madurella</taxon>
    </lineage>
</organism>
<sequence>MALRVIEIEDEESHDFEALSYVWGSDSKEGVVYIKGAPIRITKSVSSFLHRLYQPTESRRLWLDGICINQDDIEEKGRQISLLRKTERGRRFPAHRLDSGHLWQKFQKPHLIDLLYYFQISSATIDKDRYFALLSIADDMVKDGKAQLELTYRTPTDKIIIMVGRFLIQNAYGEEMLGSAGIWQQRDLKSPRGTRTGAARRAY</sequence>
<evidence type="ECO:0000313" key="3">
    <source>
        <dbReference type="EMBL" id="KXX83047.1"/>
    </source>
</evidence>
<protein>
    <submittedName>
        <fullName evidence="3">Heterokaryon incompatibility protein 6, OR allele</fullName>
    </submittedName>
</protein>
<dbReference type="Pfam" id="PF06985">
    <property type="entry name" value="HET"/>
    <property type="match status" value="1"/>
</dbReference>
<dbReference type="EMBL" id="LCTW02000440">
    <property type="protein sequence ID" value="KXX73658.1"/>
    <property type="molecule type" value="Genomic_DNA"/>
</dbReference>
<dbReference type="AlphaFoldDB" id="A0A175WGT2"/>
<dbReference type="InterPro" id="IPR052895">
    <property type="entry name" value="HetReg/Transcr_Mod"/>
</dbReference>
<evidence type="ECO:0000259" key="1">
    <source>
        <dbReference type="Pfam" id="PF06985"/>
    </source>
</evidence>
<feature type="domain" description="Heterokaryon incompatibility" evidence="1">
    <location>
        <begin position="16"/>
        <end position="84"/>
    </location>
</feature>
<dbReference type="OrthoDB" id="5571888at2759"/>
<dbReference type="EMBL" id="LCTW02000004">
    <property type="protein sequence ID" value="KXX83047.1"/>
    <property type="molecule type" value="Genomic_DNA"/>
</dbReference>
<reference evidence="4" key="1">
    <citation type="submission" date="2015-06" db="EMBL/GenBank/DDBJ databases">
        <authorList>
            <person name="van de Sande W.W.J."/>
        </authorList>
    </citation>
    <scope>NUCLEOTIDE SEQUENCE [LARGE SCALE GENOMIC DNA]</scope>
    <source>
        <strain evidence="4">mm55</strain>
    </source>
</reference>
<proteinExistence type="predicted"/>
<dbReference type="Proteomes" id="UP000078237">
    <property type="component" value="Unassembled WGS sequence"/>
</dbReference>
<reference evidence="3" key="2">
    <citation type="submission" date="2015-06" db="EMBL/GenBank/DDBJ databases">
        <authorList>
            <person name="Hoefler B.C."/>
            <person name="Straight P.D."/>
        </authorList>
    </citation>
    <scope>NUCLEOTIDE SEQUENCE [LARGE SCALE GENOMIC DNA]</scope>
    <source>
        <strain evidence="3">Mm55</strain>
    </source>
</reference>
<name>A0A175WGT2_9PEZI</name>
<dbReference type="VEuPathDB" id="FungiDB:MMYC01_200499"/>
<comment type="caution">
    <text evidence="3">The sequence shown here is derived from an EMBL/GenBank/DDBJ whole genome shotgun (WGS) entry which is preliminary data.</text>
</comment>
<reference evidence="3 4" key="3">
    <citation type="submission" date="2016-01" db="EMBL/GenBank/DDBJ databases">
        <title>Madurella mycetomatis genome sequencing.</title>
        <authorList>
            <person name="Van De Sande W."/>
        </authorList>
    </citation>
    <scope>NUCLEOTIDE SEQUENCE [LARGE SCALE GENOMIC DNA]</scope>
    <source>
        <strain evidence="3">Mm55</strain>
        <strain evidence="4">mm55</strain>
    </source>
</reference>
<dbReference type="VEuPathDB" id="FungiDB:MMYC01_210236"/>
<dbReference type="InterPro" id="IPR010730">
    <property type="entry name" value="HET"/>
</dbReference>
<gene>
    <name evidence="3" type="ORF">MMYC01_200499</name>
    <name evidence="2" type="ORF">MMYC01_210236</name>
</gene>
<accession>A0A175WGT2</accession>
<evidence type="ECO:0000313" key="2">
    <source>
        <dbReference type="EMBL" id="KXX73658.1"/>
    </source>
</evidence>
<dbReference type="PANTHER" id="PTHR24148">
    <property type="entry name" value="ANKYRIN REPEAT DOMAIN-CONTAINING PROTEIN 39 HOMOLOG-RELATED"/>
    <property type="match status" value="1"/>
</dbReference>
<dbReference type="STRING" id="100816.A0A175WGT2"/>
<dbReference type="PANTHER" id="PTHR24148:SF64">
    <property type="entry name" value="HETEROKARYON INCOMPATIBILITY DOMAIN-CONTAINING PROTEIN"/>
    <property type="match status" value="1"/>
</dbReference>
<evidence type="ECO:0000313" key="4">
    <source>
        <dbReference type="Proteomes" id="UP000078237"/>
    </source>
</evidence>
<keyword evidence="4" id="KW-1185">Reference proteome</keyword>